<reference evidence="3" key="1">
    <citation type="submission" date="2021-01" db="EMBL/GenBank/DDBJ databases">
        <title>Caligus Genome Assembly.</title>
        <authorList>
            <person name="Gallardo-Escarate C."/>
        </authorList>
    </citation>
    <scope>NUCLEOTIDE SEQUENCE [LARGE SCALE GENOMIC DNA]</scope>
</reference>
<dbReference type="EMBL" id="CP045893">
    <property type="protein sequence ID" value="QQP53491.1"/>
    <property type="molecule type" value="Genomic_DNA"/>
</dbReference>
<evidence type="ECO:0000313" key="3">
    <source>
        <dbReference type="Proteomes" id="UP000595437"/>
    </source>
</evidence>
<gene>
    <name evidence="2" type="ORF">FKW44_005994</name>
</gene>
<dbReference type="AlphaFoldDB" id="A0A7T8KCQ4"/>
<sequence length="75" mass="8606">MGVFGFGYKLLRNVYPHRECKPQNTSWNVLGLSRKRRYNTCSACCKLVSMRRRSTSATRKTLDSPASETSLYRVA</sequence>
<organism evidence="2 3">
    <name type="scientific">Caligus rogercresseyi</name>
    <name type="common">Sea louse</name>
    <dbReference type="NCBI Taxonomy" id="217165"/>
    <lineage>
        <taxon>Eukaryota</taxon>
        <taxon>Metazoa</taxon>
        <taxon>Ecdysozoa</taxon>
        <taxon>Arthropoda</taxon>
        <taxon>Crustacea</taxon>
        <taxon>Multicrustacea</taxon>
        <taxon>Hexanauplia</taxon>
        <taxon>Copepoda</taxon>
        <taxon>Siphonostomatoida</taxon>
        <taxon>Caligidae</taxon>
        <taxon>Caligus</taxon>
    </lineage>
</organism>
<feature type="region of interest" description="Disordered" evidence="1">
    <location>
        <begin position="53"/>
        <end position="75"/>
    </location>
</feature>
<evidence type="ECO:0000256" key="1">
    <source>
        <dbReference type="SAM" id="MobiDB-lite"/>
    </source>
</evidence>
<protein>
    <submittedName>
        <fullName evidence="2">Pro-Pol polyprotein</fullName>
    </submittedName>
</protein>
<name>A0A7T8KCQ4_CALRO</name>
<proteinExistence type="predicted"/>
<accession>A0A7T8KCQ4</accession>
<feature type="compositionally biased region" description="Polar residues" evidence="1">
    <location>
        <begin position="55"/>
        <end position="75"/>
    </location>
</feature>
<evidence type="ECO:0000313" key="2">
    <source>
        <dbReference type="EMBL" id="QQP53491.1"/>
    </source>
</evidence>
<keyword evidence="3" id="KW-1185">Reference proteome</keyword>
<dbReference type="Proteomes" id="UP000595437">
    <property type="component" value="Chromosome 4"/>
</dbReference>